<dbReference type="Gene3D" id="3.30.110.10">
    <property type="entry name" value="Translation initiation factor 3 (IF-3), C-terminal domain"/>
    <property type="match status" value="1"/>
</dbReference>
<organism evidence="7 8">
    <name type="scientific">Candidatus Magasanikbacteria bacterium RIFCSPHIGHO2_02_FULL_45_10</name>
    <dbReference type="NCBI Taxonomy" id="1798679"/>
    <lineage>
        <taxon>Bacteria</taxon>
        <taxon>Candidatus Magasanikiibacteriota</taxon>
    </lineage>
</organism>
<dbReference type="GO" id="GO:0005737">
    <property type="term" value="C:cytoplasm"/>
    <property type="evidence" value="ECO:0007669"/>
    <property type="project" value="UniProtKB-ARBA"/>
</dbReference>
<dbReference type="InterPro" id="IPR019815">
    <property type="entry name" value="Translation_initiation_fac_3_C"/>
</dbReference>
<dbReference type="InterPro" id="IPR036787">
    <property type="entry name" value="T_IF-3_N_sf"/>
</dbReference>
<reference evidence="7 8" key="1">
    <citation type="journal article" date="2016" name="Nat. Commun.">
        <title>Thousands of microbial genomes shed light on interconnected biogeochemical processes in an aquifer system.</title>
        <authorList>
            <person name="Anantharaman K."/>
            <person name="Brown C.T."/>
            <person name="Hug L.A."/>
            <person name="Sharon I."/>
            <person name="Castelle C.J."/>
            <person name="Probst A.J."/>
            <person name="Thomas B.C."/>
            <person name="Singh A."/>
            <person name="Wilkins M.J."/>
            <person name="Karaoz U."/>
            <person name="Brodie E.L."/>
            <person name="Williams K.H."/>
            <person name="Hubbard S.S."/>
            <person name="Banfield J.F."/>
        </authorList>
    </citation>
    <scope>NUCLEOTIDE SEQUENCE [LARGE SCALE GENOMIC DNA]</scope>
</reference>
<comment type="caution">
    <text evidence="7">The sequence shown here is derived from an EMBL/GenBank/DDBJ whole genome shotgun (WGS) entry which is preliminary data.</text>
</comment>
<evidence type="ECO:0000259" key="5">
    <source>
        <dbReference type="Pfam" id="PF00707"/>
    </source>
</evidence>
<dbReference type="GO" id="GO:0003743">
    <property type="term" value="F:translation initiation factor activity"/>
    <property type="evidence" value="ECO:0007669"/>
    <property type="project" value="UniProtKB-UniRule"/>
</dbReference>
<gene>
    <name evidence="7" type="ORF">A3D53_03775</name>
</gene>
<comment type="similarity">
    <text evidence="1">Belongs to the IF-3 family.</text>
</comment>
<accession>A0A1F6MAY4</accession>
<dbReference type="GO" id="GO:0043022">
    <property type="term" value="F:ribosome binding"/>
    <property type="evidence" value="ECO:0007669"/>
    <property type="project" value="TreeGrafter"/>
</dbReference>
<dbReference type="Pfam" id="PF05198">
    <property type="entry name" value="IF3_N"/>
    <property type="match status" value="1"/>
</dbReference>
<evidence type="ECO:0000259" key="6">
    <source>
        <dbReference type="Pfam" id="PF05198"/>
    </source>
</evidence>
<evidence type="ECO:0000256" key="2">
    <source>
        <dbReference type="ARBA" id="ARBA00022540"/>
    </source>
</evidence>
<dbReference type="InterPro" id="IPR001288">
    <property type="entry name" value="Translation_initiation_fac_3"/>
</dbReference>
<dbReference type="Pfam" id="PF00707">
    <property type="entry name" value="IF3_C"/>
    <property type="match status" value="1"/>
</dbReference>
<protein>
    <recommendedName>
        <fullName evidence="4">Translation initiation factor IF-3</fullName>
    </recommendedName>
</protein>
<feature type="domain" description="Translation initiation factor 3 N-terminal" evidence="6">
    <location>
        <begin position="19"/>
        <end position="85"/>
    </location>
</feature>
<dbReference type="GO" id="GO:0032790">
    <property type="term" value="P:ribosome disassembly"/>
    <property type="evidence" value="ECO:0007669"/>
    <property type="project" value="TreeGrafter"/>
</dbReference>
<dbReference type="Proteomes" id="UP000176413">
    <property type="component" value="Unassembled WGS sequence"/>
</dbReference>
<dbReference type="EMBL" id="MFQA01000031">
    <property type="protein sequence ID" value="OGH68774.1"/>
    <property type="molecule type" value="Genomic_DNA"/>
</dbReference>
<feature type="domain" description="Translation initiation factor 3 C-terminal" evidence="5">
    <location>
        <begin position="95"/>
        <end position="178"/>
    </location>
</feature>
<keyword evidence="2 7" id="KW-0396">Initiation factor</keyword>
<keyword evidence="3" id="KW-0648">Protein biosynthesis</keyword>
<dbReference type="PANTHER" id="PTHR10938:SF0">
    <property type="entry name" value="TRANSLATION INITIATION FACTOR IF-3, MITOCHONDRIAL"/>
    <property type="match status" value="1"/>
</dbReference>
<evidence type="ECO:0000313" key="7">
    <source>
        <dbReference type="EMBL" id="OGH68774.1"/>
    </source>
</evidence>
<dbReference type="InterPro" id="IPR036788">
    <property type="entry name" value="T_IF-3_C_sf"/>
</dbReference>
<evidence type="ECO:0000313" key="8">
    <source>
        <dbReference type="Proteomes" id="UP000176413"/>
    </source>
</evidence>
<dbReference type="NCBIfam" id="TIGR00168">
    <property type="entry name" value="infC"/>
    <property type="match status" value="1"/>
</dbReference>
<dbReference type="InterPro" id="IPR019814">
    <property type="entry name" value="Translation_initiation_fac_3_N"/>
</dbReference>
<dbReference type="Gene3D" id="3.10.20.80">
    <property type="entry name" value="Translation initiation factor 3 (IF-3), N-terminal domain"/>
    <property type="match status" value="1"/>
</dbReference>
<evidence type="ECO:0000256" key="4">
    <source>
        <dbReference type="NCBIfam" id="TIGR00168"/>
    </source>
</evidence>
<evidence type="ECO:0000256" key="1">
    <source>
        <dbReference type="ARBA" id="ARBA00005439"/>
    </source>
</evidence>
<name>A0A1F6MAY4_9BACT</name>
<dbReference type="AlphaFoldDB" id="A0A1F6MAY4"/>
<dbReference type="SUPFAM" id="SSF54364">
    <property type="entry name" value="Translation initiation factor IF3, N-terminal domain"/>
    <property type="match status" value="1"/>
</dbReference>
<proteinExistence type="inferred from homology"/>
<dbReference type="PANTHER" id="PTHR10938">
    <property type="entry name" value="TRANSLATION INITIATION FACTOR IF-3"/>
    <property type="match status" value="1"/>
</dbReference>
<evidence type="ECO:0000256" key="3">
    <source>
        <dbReference type="ARBA" id="ARBA00022917"/>
    </source>
</evidence>
<sequence length="181" mass="20553">MRITHRRKKEEPKKQYNFNEGITAPEVLVLGKGGENLGVMKTGEAIVTAQEQGLDLVEINPKTTPPVAKIIDFGQFRYTQEKEARLQKAHQHVVDTKGIRLSLRIAQHDLEIRHNQTLKFLNDGHKVKIEIILRGRENQYGAQAIDVVKKFVEKVVATMPIRVEQTTERNANKVTAIIVKS</sequence>
<dbReference type="SUPFAM" id="SSF55200">
    <property type="entry name" value="Translation initiation factor IF3, C-terminal domain"/>
    <property type="match status" value="1"/>
</dbReference>